<evidence type="ECO:0000313" key="3">
    <source>
        <dbReference type="EMBL" id="KFH41346.1"/>
    </source>
</evidence>
<gene>
    <name evidence="3" type="ORF">ACRE_079350</name>
</gene>
<comment type="caution">
    <text evidence="3">The sequence shown here is derived from an EMBL/GenBank/DDBJ whole genome shotgun (WGS) entry which is preliminary data.</text>
</comment>
<dbReference type="OrthoDB" id="5392033at2759"/>
<dbReference type="HOGENOM" id="CLU_037431_4_0_1"/>
<proteinExistence type="predicted"/>
<feature type="region of interest" description="Disordered" evidence="2">
    <location>
        <begin position="1"/>
        <end position="33"/>
    </location>
</feature>
<protein>
    <submittedName>
        <fullName evidence="3">7-dimethylallyltryptophan synthase-like protein</fullName>
    </submittedName>
</protein>
<dbReference type="GO" id="GO:0016765">
    <property type="term" value="F:transferase activity, transferring alkyl or aryl (other than methyl) groups"/>
    <property type="evidence" value="ECO:0007669"/>
    <property type="project" value="InterPro"/>
</dbReference>
<name>A0A086SW64_HAPC1</name>
<dbReference type="Pfam" id="PF11991">
    <property type="entry name" value="Trp_DMAT"/>
    <property type="match status" value="1"/>
</dbReference>
<evidence type="ECO:0000256" key="2">
    <source>
        <dbReference type="SAM" id="MobiDB-lite"/>
    </source>
</evidence>
<keyword evidence="4" id="KW-1185">Reference proteome</keyword>
<accession>A0A086SW64</accession>
<evidence type="ECO:0000256" key="1">
    <source>
        <dbReference type="ARBA" id="ARBA00022679"/>
    </source>
</evidence>
<evidence type="ECO:0000313" key="4">
    <source>
        <dbReference type="Proteomes" id="UP000029964"/>
    </source>
</evidence>
<dbReference type="EMBL" id="JPKY01000133">
    <property type="protein sequence ID" value="KFH41346.1"/>
    <property type="molecule type" value="Genomic_DNA"/>
</dbReference>
<dbReference type="NCBIfam" id="TIGR03429">
    <property type="entry name" value="arom_pren_DMATS"/>
    <property type="match status" value="1"/>
</dbReference>
<dbReference type="AlphaFoldDB" id="A0A086SW64"/>
<dbReference type="GO" id="GO:0009820">
    <property type="term" value="P:alkaloid metabolic process"/>
    <property type="evidence" value="ECO:0007669"/>
    <property type="project" value="InterPro"/>
</dbReference>
<dbReference type="InterPro" id="IPR033964">
    <property type="entry name" value="ABBA"/>
</dbReference>
<organism evidence="3 4">
    <name type="scientific">Hapsidospora chrysogenum (strain ATCC 11550 / CBS 779.69 / DSM 880 / IAM 14645 / JCM 23072 / IMI 49137)</name>
    <name type="common">Acremonium chrysogenum</name>
    <dbReference type="NCBI Taxonomy" id="857340"/>
    <lineage>
        <taxon>Eukaryota</taxon>
        <taxon>Fungi</taxon>
        <taxon>Dikarya</taxon>
        <taxon>Ascomycota</taxon>
        <taxon>Pezizomycotina</taxon>
        <taxon>Sordariomycetes</taxon>
        <taxon>Hypocreomycetidae</taxon>
        <taxon>Hypocreales</taxon>
        <taxon>Bionectriaceae</taxon>
        <taxon>Hapsidospora</taxon>
    </lineage>
</organism>
<dbReference type="PANTHER" id="PTHR40627:SF5">
    <property type="entry name" value="INDOLE PRENYLTRANSFERASE TDIB"/>
    <property type="match status" value="1"/>
</dbReference>
<reference evidence="4" key="1">
    <citation type="journal article" date="2014" name="Genome Announc.">
        <title>Genome sequence and annotation of Acremonium chrysogenum, producer of the beta-lactam antibiotic cephalosporin C.</title>
        <authorList>
            <person name="Terfehr D."/>
            <person name="Dahlmann T.A."/>
            <person name="Specht T."/>
            <person name="Zadra I."/>
            <person name="Kuernsteiner H."/>
            <person name="Kueck U."/>
        </authorList>
    </citation>
    <scope>NUCLEOTIDE SEQUENCE [LARGE SCALE GENOMIC DNA]</scope>
    <source>
        <strain evidence="4">ATCC 11550 / CBS 779.69 / DSM 880 / IAM 14645 / JCM 23072 / IMI 49137</strain>
    </source>
</reference>
<dbReference type="Proteomes" id="UP000029964">
    <property type="component" value="Unassembled WGS sequence"/>
</dbReference>
<dbReference type="InterPro" id="IPR017795">
    <property type="entry name" value="ABBA_NscD-like"/>
</dbReference>
<dbReference type="PANTHER" id="PTHR40627">
    <property type="entry name" value="INDOLE PRENYLTRANSFERASE TDIB-RELATED"/>
    <property type="match status" value="1"/>
</dbReference>
<keyword evidence="1" id="KW-0808">Transferase</keyword>
<dbReference type="SFLD" id="SFLDS00036">
    <property type="entry name" value="Aromatic_Prenyltransferase"/>
    <property type="match status" value="1"/>
</dbReference>
<sequence>MEPLQAESAPPPTPIADSNGSVPKQHGDLEPRGGVNDEDVVFWTKHTLHVLSALLRNSGAYTQDQQASHLDFFRDVIIPNLGPRPTQPNHKYELVTHNGSPVEFSLNFSGASEHPAVRFSYEPKGSADHVSKPLGAYMGWSEQLRAEFGPSAEDRRILATALPHLPQIPEQLLAVDFKTDGRRAMKSYIGPGIKQMTTGIDPNRASIDAIKRLEPGGEGFGPALDLFEEYRATCANPPTITMLGVDCIEPLAGARIKIYTRTESSASDSIRDQVTLGGRRSDETTTHGVRILRDIWSLLLNEKDDGNMDDSWAKPERNSPSMHSGLMISWELQLGKQVPEPKVYVPLWQFCDSNRQITANLEEVFKKWGWSWGTDHKYSAAVQDAL</sequence>
<dbReference type="CDD" id="cd13929">
    <property type="entry name" value="PT-DMATS_CymD"/>
    <property type="match status" value="1"/>
</dbReference>